<reference evidence="8" key="1">
    <citation type="journal article" date="2014" name="Int. J. Syst. Evol. Microbiol.">
        <title>Complete genome sequence of Corynebacterium casei LMG S-19264T (=DSM 44701T), isolated from a smear-ripened cheese.</title>
        <authorList>
            <consortium name="US DOE Joint Genome Institute (JGI-PGF)"/>
            <person name="Walter F."/>
            <person name="Albersmeier A."/>
            <person name="Kalinowski J."/>
            <person name="Ruckert C."/>
        </authorList>
    </citation>
    <scope>NUCLEOTIDE SEQUENCE</scope>
    <source>
        <strain evidence="8">CGMCC 1.15880</strain>
    </source>
</reference>
<comment type="subcellular location">
    <subcellularLocation>
        <location evidence="1">Cell membrane</location>
        <topology evidence="1">Multi-pass membrane protein</topology>
    </subcellularLocation>
</comment>
<gene>
    <name evidence="8" type="ORF">GCM10011498_33690</name>
</gene>
<organism evidence="8 9">
    <name type="scientific">Neptunicoccus cionae</name>
    <dbReference type="NCBI Taxonomy" id="2035344"/>
    <lineage>
        <taxon>Bacteria</taxon>
        <taxon>Pseudomonadati</taxon>
        <taxon>Pseudomonadota</taxon>
        <taxon>Alphaproteobacteria</taxon>
        <taxon>Rhodobacterales</taxon>
        <taxon>Paracoccaceae</taxon>
        <taxon>Neptunicoccus</taxon>
    </lineage>
</organism>
<feature type="transmembrane region" description="Helical" evidence="7">
    <location>
        <begin position="315"/>
        <end position="335"/>
    </location>
</feature>
<protein>
    <submittedName>
        <fullName evidence="8">Lipopolysaccharide biosynthesis protein</fullName>
    </submittedName>
</protein>
<keyword evidence="9" id="KW-1185">Reference proteome</keyword>
<proteinExistence type="inferred from homology"/>
<feature type="transmembrane region" description="Helical" evidence="7">
    <location>
        <begin position="94"/>
        <end position="117"/>
    </location>
</feature>
<evidence type="ECO:0000256" key="6">
    <source>
        <dbReference type="ARBA" id="ARBA00023136"/>
    </source>
</evidence>
<comment type="caution">
    <text evidence="8">The sequence shown here is derived from an EMBL/GenBank/DDBJ whole genome shotgun (WGS) entry which is preliminary data.</text>
</comment>
<dbReference type="EMBL" id="BMKA01000006">
    <property type="protein sequence ID" value="GGA29748.1"/>
    <property type="molecule type" value="Genomic_DNA"/>
</dbReference>
<feature type="transmembrane region" description="Helical" evidence="7">
    <location>
        <begin position="179"/>
        <end position="205"/>
    </location>
</feature>
<dbReference type="InterPro" id="IPR050833">
    <property type="entry name" value="Poly_Biosynth_Transport"/>
</dbReference>
<dbReference type="PANTHER" id="PTHR30250:SF10">
    <property type="entry name" value="LIPOPOLYSACCHARIDE BIOSYNTHESIS PROTEIN WZXC"/>
    <property type="match status" value="1"/>
</dbReference>
<keyword evidence="6 7" id="KW-0472">Membrane</keyword>
<comment type="similarity">
    <text evidence="2">Belongs to the polysaccharide synthase family.</text>
</comment>
<evidence type="ECO:0000313" key="8">
    <source>
        <dbReference type="EMBL" id="GGA29748.1"/>
    </source>
</evidence>
<feature type="transmembrane region" description="Helical" evidence="7">
    <location>
        <begin position="52"/>
        <end position="74"/>
    </location>
</feature>
<evidence type="ECO:0000313" key="9">
    <source>
        <dbReference type="Proteomes" id="UP000628017"/>
    </source>
</evidence>
<evidence type="ECO:0000256" key="5">
    <source>
        <dbReference type="ARBA" id="ARBA00022989"/>
    </source>
</evidence>
<evidence type="ECO:0000256" key="1">
    <source>
        <dbReference type="ARBA" id="ARBA00004651"/>
    </source>
</evidence>
<reference evidence="8" key="2">
    <citation type="submission" date="2020-09" db="EMBL/GenBank/DDBJ databases">
        <authorList>
            <person name="Sun Q."/>
            <person name="Zhou Y."/>
        </authorList>
    </citation>
    <scope>NUCLEOTIDE SEQUENCE</scope>
    <source>
        <strain evidence="8">CGMCC 1.15880</strain>
    </source>
</reference>
<feature type="transmembrane region" description="Helical" evidence="7">
    <location>
        <begin position="347"/>
        <end position="365"/>
    </location>
</feature>
<evidence type="ECO:0000256" key="3">
    <source>
        <dbReference type="ARBA" id="ARBA00022475"/>
    </source>
</evidence>
<dbReference type="RefSeq" id="WP_188678107.1">
    <property type="nucleotide sequence ID" value="NZ_BMKA01000006.1"/>
</dbReference>
<accession>A0A916VSE6</accession>
<dbReference type="Pfam" id="PF13440">
    <property type="entry name" value="Polysacc_synt_3"/>
    <property type="match status" value="1"/>
</dbReference>
<feature type="transmembrane region" description="Helical" evidence="7">
    <location>
        <begin position="254"/>
        <end position="275"/>
    </location>
</feature>
<dbReference type="PANTHER" id="PTHR30250">
    <property type="entry name" value="PST FAMILY PREDICTED COLANIC ACID TRANSPORTER"/>
    <property type="match status" value="1"/>
</dbReference>
<keyword evidence="5 7" id="KW-1133">Transmembrane helix</keyword>
<keyword evidence="3" id="KW-1003">Cell membrane</keyword>
<evidence type="ECO:0000256" key="7">
    <source>
        <dbReference type="SAM" id="Phobius"/>
    </source>
</evidence>
<sequence>MSNPTSPPAPRPGSLGQRILKAGSWSLILVVGGRGLRLASNLIMTRILVPEAFGLMAMVGILIAGFGHFTDIGINRSIAREPDGDKEHFLHVAWVFKILRGATIGLGVLLTALALWFLAPAMAPLGSVYADPRLPLLITLSALTPIIMGFESTTYDLAARHLNMKYIALIEVGGQVLQIVAMVAFAALSPTVWALMAGMLTGAALKSGSTHFLFPGPRMTWAWNTEIAGRIWHYGKWLMGSSVFSFVAQSADRFVLAALLSTTTFGIYAIAQTWIGAGGMIISRISDSVGFPAVSEMIRTRPDDVPRLYRKFQSVIDVMCILAFLIVLFGGQTLIDLLYTPVYSEAGRYLAILSVIFLTLRFNTLNGLIMNLGHSKTMMIISAIRAVSICILLPLTYHTLGLSAALLVIAVNPLITAVYTLSVLRPFLGNTQIRFDMLWLVLTLVVAGCVYVYA</sequence>
<dbReference type="Proteomes" id="UP000628017">
    <property type="component" value="Unassembled WGS sequence"/>
</dbReference>
<name>A0A916VSE6_9RHOB</name>
<feature type="transmembrane region" description="Helical" evidence="7">
    <location>
        <begin position="137"/>
        <end position="158"/>
    </location>
</feature>
<evidence type="ECO:0000256" key="4">
    <source>
        <dbReference type="ARBA" id="ARBA00022692"/>
    </source>
</evidence>
<dbReference type="AlphaFoldDB" id="A0A916VSE6"/>
<evidence type="ECO:0000256" key="2">
    <source>
        <dbReference type="ARBA" id="ARBA00007430"/>
    </source>
</evidence>
<dbReference type="GO" id="GO:0005886">
    <property type="term" value="C:plasma membrane"/>
    <property type="evidence" value="ECO:0007669"/>
    <property type="project" value="UniProtKB-SubCell"/>
</dbReference>
<keyword evidence="4 7" id="KW-0812">Transmembrane</keyword>
<feature type="transmembrane region" description="Helical" evidence="7">
    <location>
        <begin position="436"/>
        <end position="453"/>
    </location>
</feature>